<proteinExistence type="predicted"/>
<sequence length="194" mass="21112">MRAIRAGDDLCHQPNGEEALLARLFSGDAFFGGNLRETSVLFCQRHDELVLNYLPLILASLAKSAGFETMFDLVARVGGRRVYLPAAPARFCSQTGVTIPHAVYKPWRLQADANGQIEVPSAWGVYLALRRAAVSYAIAHAWPRDILQVTFGMSRRQLRSYASSSAPDAIHRDHAASGNCPVSTLTEGGAMTLP</sequence>
<dbReference type="AlphaFoldDB" id="A0A8I1DS83"/>
<dbReference type="EMBL" id="JAEDXG010000072">
    <property type="protein sequence ID" value="MBH9702458.1"/>
    <property type="molecule type" value="Genomic_DNA"/>
</dbReference>
<evidence type="ECO:0000313" key="1">
    <source>
        <dbReference type="EMBL" id="MBH9702458.1"/>
    </source>
</evidence>
<dbReference type="Proteomes" id="UP000645612">
    <property type="component" value="Unassembled WGS sequence"/>
</dbReference>
<organism evidence="1 2">
    <name type="scientific">Burkholderia cepacia</name>
    <name type="common">Pseudomonas cepacia</name>
    <dbReference type="NCBI Taxonomy" id="292"/>
    <lineage>
        <taxon>Bacteria</taxon>
        <taxon>Pseudomonadati</taxon>
        <taxon>Pseudomonadota</taxon>
        <taxon>Betaproteobacteria</taxon>
        <taxon>Burkholderiales</taxon>
        <taxon>Burkholderiaceae</taxon>
        <taxon>Burkholderia</taxon>
        <taxon>Burkholderia cepacia complex</taxon>
    </lineage>
</organism>
<protein>
    <submittedName>
        <fullName evidence="1">Uncharacterized protein</fullName>
    </submittedName>
</protein>
<name>A0A8I1DS83_BURCE</name>
<dbReference type="RefSeq" id="WP_059554361.1">
    <property type="nucleotide sequence ID" value="NZ_CADDZZ010000024.1"/>
</dbReference>
<comment type="caution">
    <text evidence="1">The sequence shown here is derived from an EMBL/GenBank/DDBJ whole genome shotgun (WGS) entry which is preliminary data.</text>
</comment>
<accession>A0A8I1DS83</accession>
<gene>
    <name evidence="1" type="ORF">JAO13_39110</name>
</gene>
<evidence type="ECO:0000313" key="2">
    <source>
        <dbReference type="Proteomes" id="UP000645612"/>
    </source>
</evidence>
<reference evidence="1" key="1">
    <citation type="submission" date="2020-12" db="EMBL/GenBank/DDBJ databases">
        <title>Burkholderia cepacia complex in Mexico.</title>
        <authorList>
            <person name="Estrada P."/>
        </authorList>
    </citation>
    <scope>NUCLEOTIDE SEQUENCE</scope>
    <source>
        <strain evidence="1">871</strain>
    </source>
</reference>